<feature type="transmembrane region" description="Helical" evidence="3">
    <location>
        <begin position="213"/>
        <end position="234"/>
    </location>
</feature>
<feature type="transmembrane region" description="Helical" evidence="3">
    <location>
        <begin position="240"/>
        <end position="261"/>
    </location>
</feature>
<keyword evidence="1" id="KW-0175">Coiled coil</keyword>
<dbReference type="EMBL" id="GISG01204347">
    <property type="protein sequence ID" value="MBA4659561.1"/>
    <property type="molecule type" value="Transcribed_RNA"/>
</dbReference>
<name>A0A7C9E429_OPUST</name>
<keyword evidence="3" id="KW-0812">Transmembrane</keyword>
<evidence type="ECO:0000256" key="3">
    <source>
        <dbReference type="SAM" id="Phobius"/>
    </source>
</evidence>
<organism evidence="4">
    <name type="scientific">Opuntia streptacantha</name>
    <name type="common">Prickly pear cactus</name>
    <name type="synonym">Opuntia cardona</name>
    <dbReference type="NCBI Taxonomy" id="393608"/>
    <lineage>
        <taxon>Eukaryota</taxon>
        <taxon>Viridiplantae</taxon>
        <taxon>Streptophyta</taxon>
        <taxon>Embryophyta</taxon>
        <taxon>Tracheophyta</taxon>
        <taxon>Spermatophyta</taxon>
        <taxon>Magnoliopsida</taxon>
        <taxon>eudicotyledons</taxon>
        <taxon>Gunneridae</taxon>
        <taxon>Pentapetalae</taxon>
        <taxon>Caryophyllales</taxon>
        <taxon>Cactineae</taxon>
        <taxon>Cactaceae</taxon>
        <taxon>Opuntioideae</taxon>
        <taxon>Opuntia</taxon>
    </lineage>
</organism>
<feature type="region of interest" description="Disordered" evidence="2">
    <location>
        <begin position="141"/>
        <end position="171"/>
    </location>
</feature>
<accession>A0A7C9E429</accession>
<dbReference type="PANTHER" id="PTHR36073:SF1">
    <property type="entry name" value="OS01G0962100 PROTEIN"/>
    <property type="match status" value="1"/>
</dbReference>
<proteinExistence type="predicted"/>
<reference evidence="4" key="1">
    <citation type="journal article" date="2013" name="J. Plant Res.">
        <title>Effect of fungi and light on seed germination of three Opuntia species from semiarid lands of central Mexico.</title>
        <authorList>
            <person name="Delgado-Sanchez P."/>
            <person name="Jimenez-Bremont J.F."/>
            <person name="Guerrero-Gonzalez Mde L."/>
            <person name="Flores J."/>
        </authorList>
    </citation>
    <scope>NUCLEOTIDE SEQUENCE</scope>
    <source>
        <tissue evidence="4">Cladode</tissue>
    </source>
</reference>
<evidence type="ECO:0000313" key="4">
    <source>
        <dbReference type="EMBL" id="MBA4659561.1"/>
    </source>
</evidence>
<evidence type="ECO:0000256" key="2">
    <source>
        <dbReference type="SAM" id="MobiDB-lite"/>
    </source>
</evidence>
<feature type="transmembrane region" description="Helical" evidence="3">
    <location>
        <begin position="38"/>
        <end position="56"/>
    </location>
</feature>
<dbReference type="AlphaFoldDB" id="A0A7C9E429"/>
<feature type="compositionally biased region" description="Polar residues" evidence="2">
    <location>
        <begin position="152"/>
        <end position="164"/>
    </location>
</feature>
<reference evidence="4" key="2">
    <citation type="submission" date="2020-07" db="EMBL/GenBank/DDBJ databases">
        <authorList>
            <person name="Vera ALvarez R."/>
            <person name="Arias-Moreno D.M."/>
            <person name="Jimenez-Jacinto V."/>
            <person name="Jimenez-Bremont J.F."/>
            <person name="Swaminathan K."/>
            <person name="Moose S.P."/>
            <person name="Guerrero-Gonzalez M.L."/>
            <person name="Marino-Ramirez L."/>
            <person name="Landsman D."/>
            <person name="Rodriguez-Kessler M."/>
            <person name="Delgado-Sanchez P."/>
        </authorList>
    </citation>
    <scope>NUCLEOTIDE SEQUENCE</scope>
    <source>
        <tissue evidence="4">Cladode</tissue>
    </source>
</reference>
<protein>
    <submittedName>
        <fullName evidence="4">Uncharacterized protein</fullName>
    </submittedName>
</protein>
<keyword evidence="3" id="KW-0472">Membrane</keyword>
<keyword evidence="3" id="KW-1133">Transmembrane helix</keyword>
<feature type="transmembrane region" description="Helical" evidence="3">
    <location>
        <begin position="273"/>
        <end position="292"/>
    </location>
</feature>
<feature type="coiled-coil region" evidence="1">
    <location>
        <begin position="66"/>
        <end position="135"/>
    </location>
</feature>
<evidence type="ECO:0000256" key="1">
    <source>
        <dbReference type="SAM" id="Coils"/>
    </source>
</evidence>
<dbReference type="PANTHER" id="PTHR36073">
    <property type="match status" value="1"/>
</dbReference>
<sequence>MLQLIFLVVLRSLGLVIIAWMQLVHTVVNWHTNMCWRLILWMVNITTFPARVLFAIQREKMMKRFLQEMQCQLEDLAWDNKKLQAHLQMAIKEHHFLESMLSELEEDHDKAILKIELMEKEVRCLREENLQLREVRSKGHWDSMGKSDTECEQTTEIPRQSSKNGDILDKDPWMNENKSSTGLNPTGLFDPLTPLIFSSNVDNDVALEQRREVAFSQSLFSAVLSLLVGAIIRTAEDPCFPLVMALFTVVGLSLRSVVQFFSTVKNRPASDAVALLSFNWFILGTLACPTFPRAASLLSPVFGSLSDRIFT</sequence>